<evidence type="ECO:0000313" key="3">
    <source>
        <dbReference type="Proteomes" id="UP000053257"/>
    </source>
</evidence>
<reference evidence="2 3" key="1">
    <citation type="journal article" date="2014" name="PLoS Genet.">
        <title>Analysis of the Phlebiopsis gigantea genome, transcriptome and secretome provides insight into its pioneer colonization strategies of wood.</title>
        <authorList>
            <person name="Hori C."/>
            <person name="Ishida T."/>
            <person name="Igarashi K."/>
            <person name="Samejima M."/>
            <person name="Suzuki H."/>
            <person name="Master E."/>
            <person name="Ferreira P."/>
            <person name="Ruiz-Duenas F.J."/>
            <person name="Held B."/>
            <person name="Canessa P."/>
            <person name="Larrondo L.F."/>
            <person name="Schmoll M."/>
            <person name="Druzhinina I.S."/>
            <person name="Kubicek C.P."/>
            <person name="Gaskell J.A."/>
            <person name="Kersten P."/>
            <person name="St John F."/>
            <person name="Glasner J."/>
            <person name="Sabat G."/>
            <person name="Splinter BonDurant S."/>
            <person name="Syed K."/>
            <person name="Yadav J."/>
            <person name="Mgbeahuruike A.C."/>
            <person name="Kovalchuk A."/>
            <person name="Asiegbu F.O."/>
            <person name="Lackner G."/>
            <person name="Hoffmeister D."/>
            <person name="Rencoret J."/>
            <person name="Gutierrez A."/>
            <person name="Sun H."/>
            <person name="Lindquist E."/>
            <person name="Barry K."/>
            <person name="Riley R."/>
            <person name="Grigoriev I.V."/>
            <person name="Henrissat B."/>
            <person name="Kues U."/>
            <person name="Berka R.M."/>
            <person name="Martinez A.T."/>
            <person name="Covert S.F."/>
            <person name="Blanchette R.A."/>
            <person name="Cullen D."/>
        </authorList>
    </citation>
    <scope>NUCLEOTIDE SEQUENCE [LARGE SCALE GENOMIC DNA]</scope>
    <source>
        <strain evidence="2 3">11061_1 CR5-6</strain>
    </source>
</reference>
<dbReference type="Proteomes" id="UP000053257">
    <property type="component" value="Unassembled WGS sequence"/>
</dbReference>
<dbReference type="OrthoDB" id="2753410at2759"/>
<evidence type="ECO:0000313" key="2">
    <source>
        <dbReference type="EMBL" id="KIP02826.1"/>
    </source>
</evidence>
<proteinExistence type="predicted"/>
<keyword evidence="1" id="KW-0732">Signal</keyword>
<sequence length="257" mass="24578">MVAGSLVLLSLVFAAGEAAASAVTSRNYALHGLLQARQGSLIDPSDIPSQCQSICTTMVTVFNSCSEDSSKCLEICQNSVMSSVSQCLSCSVRAQGGTEALVTQAQQALDELEDTCNQAGEPVNSFTVSGGSAAASTPASSASLSIPLASGTSQSIFFSSGSAAGASASSAVASASAPPASASASSASASSAAASTISKQIVTALSTPATSPASSSAASASALNPTATAAVASGAAKTAGVSLLGLVAAAVALAAQL</sequence>
<organism evidence="2 3">
    <name type="scientific">Phlebiopsis gigantea (strain 11061_1 CR5-6)</name>
    <name type="common">White-rot fungus</name>
    <name type="synonym">Peniophora gigantea</name>
    <dbReference type="NCBI Taxonomy" id="745531"/>
    <lineage>
        <taxon>Eukaryota</taxon>
        <taxon>Fungi</taxon>
        <taxon>Dikarya</taxon>
        <taxon>Basidiomycota</taxon>
        <taxon>Agaricomycotina</taxon>
        <taxon>Agaricomycetes</taxon>
        <taxon>Polyporales</taxon>
        <taxon>Phanerochaetaceae</taxon>
        <taxon>Phlebiopsis</taxon>
    </lineage>
</organism>
<protein>
    <recommendedName>
        <fullName evidence="4">Extracellular membrane protein CFEM domain-containing protein</fullName>
    </recommendedName>
</protein>
<feature type="chain" id="PRO_5002169056" description="Extracellular membrane protein CFEM domain-containing protein" evidence="1">
    <location>
        <begin position="23"/>
        <end position="257"/>
    </location>
</feature>
<feature type="signal peptide" evidence="1">
    <location>
        <begin position="1"/>
        <end position="22"/>
    </location>
</feature>
<dbReference type="AlphaFoldDB" id="A0A0C3RRQ8"/>
<evidence type="ECO:0000256" key="1">
    <source>
        <dbReference type="SAM" id="SignalP"/>
    </source>
</evidence>
<dbReference type="HOGENOM" id="CLU_1082241_0_0_1"/>
<accession>A0A0C3RRQ8</accession>
<gene>
    <name evidence="2" type="ORF">PHLGIDRAFT_130526</name>
</gene>
<dbReference type="EMBL" id="KN840651">
    <property type="protein sequence ID" value="KIP02826.1"/>
    <property type="molecule type" value="Genomic_DNA"/>
</dbReference>
<keyword evidence="3" id="KW-1185">Reference proteome</keyword>
<name>A0A0C3RRQ8_PHLG1</name>
<evidence type="ECO:0008006" key="4">
    <source>
        <dbReference type="Google" id="ProtNLM"/>
    </source>
</evidence>